<dbReference type="Gene3D" id="3.60.120.10">
    <property type="entry name" value="Anthranilate synthase"/>
    <property type="match status" value="1"/>
</dbReference>
<keyword evidence="7" id="KW-0032">Aminotransferase</keyword>
<dbReference type="Pfam" id="PF01063">
    <property type="entry name" value="Aminotran_4"/>
    <property type="match status" value="1"/>
</dbReference>
<dbReference type="InterPro" id="IPR019999">
    <property type="entry name" value="Anth_synth_I-like"/>
</dbReference>
<evidence type="ECO:0000259" key="6">
    <source>
        <dbReference type="Pfam" id="PF00425"/>
    </source>
</evidence>
<feature type="domain" description="Chorismate-utilising enzyme C-terminal" evidence="6">
    <location>
        <begin position="133"/>
        <end position="404"/>
    </location>
</feature>
<dbReference type="GO" id="GO:0046820">
    <property type="term" value="F:4-amino-4-deoxychorismate synthase activity"/>
    <property type="evidence" value="ECO:0007669"/>
    <property type="project" value="TreeGrafter"/>
</dbReference>
<evidence type="ECO:0000256" key="5">
    <source>
        <dbReference type="RuleBase" id="RU004516"/>
    </source>
</evidence>
<dbReference type="SUPFAM" id="SSF56322">
    <property type="entry name" value="ADC synthase"/>
    <property type="match status" value="1"/>
</dbReference>
<protein>
    <recommendedName>
        <fullName evidence="3">Probable branched-chain-amino-acid aminotransferase</fullName>
    </recommendedName>
</protein>
<dbReference type="Pfam" id="PF00425">
    <property type="entry name" value="Chorismate_bind"/>
    <property type="match status" value="1"/>
</dbReference>
<dbReference type="NCBIfam" id="TIGR00553">
    <property type="entry name" value="pabB"/>
    <property type="match status" value="1"/>
</dbReference>
<sequence length="619" mass="65337">MAGGDAIPVPGPGCPPFVLLDDARVEGAAAARLFVDPVEVLTAYSAAEVPALLSALEAAQARGLHAAGYLAYEAGKGLAPAWRGTADGEAGAAPVGWFGLFERARRIAADAVPALLPDPDAAWVGRPCPRVRRADYLAAVEAVLDLIRAGDIYQANLTFRADVPMLGNVLGVHARLRRTARAGYGGVIWTGDRAIVSHSPELFFALRDGQVMARPMKGTAARLVDREADAAAARELAEDPKQRAENLMIVDLIRNDLSRVAVPGSVAVPDLFRVESFPTIHQLVSDVAARLPAGAGAVDVLRAAFPCGSITGAPKVRAMEIIDELEAEPRGLYTGSIGFIEPGGDAAFNVAIRTLVFPQGGLRDGPASATRDLQEGVACATLGLGSGIVADSQAAEEWRECLAKGEFVVAAGESFDLIETMLFDPVEGIQRLEGHLARMKASAEALGFTFDRHAARNSLQSATFRLRGAARVRMRLAPSGALAVEVSPLPRLAELPVPVAVRPAPMAADDFRLSHKTSLRAVYDTARHESGAAEVVFVDEPGFVTEGSWSNIFVERDGQLLTPPLALGLLPGVLRAELIDKGRAVESHLRLADLEGGFFIGNSLRGLVPARLVEATRAS</sequence>
<dbReference type="PROSITE" id="PS00770">
    <property type="entry name" value="AA_TRANSFER_CLASS_4"/>
    <property type="match status" value="1"/>
</dbReference>
<organism evidence="7 8">
    <name type="scientific">Sphingopyxis italica</name>
    <dbReference type="NCBI Taxonomy" id="1129133"/>
    <lineage>
        <taxon>Bacteria</taxon>
        <taxon>Pseudomonadati</taxon>
        <taxon>Pseudomonadota</taxon>
        <taxon>Alphaproteobacteria</taxon>
        <taxon>Sphingomonadales</taxon>
        <taxon>Sphingomonadaceae</taxon>
        <taxon>Sphingopyxis</taxon>
    </lineage>
</organism>
<dbReference type="PANTHER" id="PTHR11236:SF50">
    <property type="entry name" value="AMINODEOXYCHORISMATE SYNTHASE COMPONENT 1"/>
    <property type="match status" value="1"/>
</dbReference>
<dbReference type="EMBL" id="JAATIT010000001">
    <property type="protein sequence ID" value="NJB88701.1"/>
    <property type="molecule type" value="Genomic_DNA"/>
</dbReference>
<dbReference type="AlphaFoldDB" id="A0A7X5XQX5"/>
<comment type="cofactor">
    <cofactor evidence="1 5">
        <name>pyridoxal 5'-phosphate</name>
        <dbReference type="ChEBI" id="CHEBI:597326"/>
    </cofactor>
</comment>
<dbReference type="Proteomes" id="UP000535078">
    <property type="component" value="Unassembled WGS sequence"/>
</dbReference>
<comment type="caution">
    <text evidence="7">The sequence shown here is derived from an EMBL/GenBank/DDBJ whole genome shotgun (WGS) entry which is preliminary data.</text>
</comment>
<evidence type="ECO:0000313" key="8">
    <source>
        <dbReference type="Proteomes" id="UP000535078"/>
    </source>
</evidence>
<evidence type="ECO:0000256" key="3">
    <source>
        <dbReference type="ARBA" id="ARBA00014472"/>
    </source>
</evidence>
<dbReference type="RefSeq" id="WP_167919614.1">
    <property type="nucleotide sequence ID" value="NZ_JAATIT010000001.1"/>
</dbReference>
<evidence type="ECO:0000256" key="1">
    <source>
        <dbReference type="ARBA" id="ARBA00001933"/>
    </source>
</evidence>
<comment type="similarity">
    <text evidence="2">Belongs to the class-IV pyridoxal-phosphate-dependent aminotransferase family.</text>
</comment>
<dbReference type="InterPro" id="IPR001544">
    <property type="entry name" value="Aminotrans_IV"/>
</dbReference>
<dbReference type="Gene3D" id="3.30.470.10">
    <property type="match status" value="1"/>
</dbReference>
<dbReference type="SUPFAM" id="SSF56752">
    <property type="entry name" value="D-aminoacid aminotransferase-like PLP-dependent enzymes"/>
    <property type="match status" value="1"/>
</dbReference>
<dbReference type="InterPro" id="IPR005802">
    <property type="entry name" value="ADC_synth_comp_1"/>
</dbReference>
<keyword evidence="4 5" id="KW-0663">Pyridoxal phosphate</keyword>
<dbReference type="GO" id="GO:0000162">
    <property type="term" value="P:L-tryptophan biosynthetic process"/>
    <property type="evidence" value="ECO:0007669"/>
    <property type="project" value="TreeGrafter"/>
</dbReference>
<dbReference type="GO" id="GO:0016829">
    <property type="term" value="F:lyase activity"/>
    <property type="evidence" value="ECO:0007669"/>
    <property type="project" value="UniProtKB-KW"/>
</dbReference>
<dbReference type="PANTHER" id="PTHR11236">
    <property type="entry name" value="AMINOBENZOATE/ANTHRANILATE SYNTHASE"/>
    <property type="match status" value="1"/>
</dbReference>
<keyword evidence="7" id="KW-0456">Lyase</keyword>
<dbReference type="Gene3D" id="3.20.10.10">
    <property type="entry name" value="D-amino Acid Aminotransferase, subunit A, domain 2"/>
    <property type="match status" value="1"/>
</dbReference>
<dbReference type="InterPro" id="IPR018300">
    <property type="entry name" value="Aminotrans_IV_CS"/>
</dbReference>
<dbReference type="InterPro" id="IPR005801">
    <property type="entry name" value="ADC_synthase"/>
</dbReference>
<accession>A0A7X5XQX5</accession>
<dbReference type="InterPro" id="IPR036038">
    <property type="entry name" value="Aminotransferase-like"/>
</dbReference>
<gene>
    <name evidence="7" type="ORF">GGR90_000853</name>
</gene>
<keyword evidence="8" id="KW-1185">Reference proteome</keyword>
<name>A0A7X5XQX5_9SPHN</name>
<dbReference type="InterPro" id="IPR043132">
    <property type="entry name" value="BCAT-like_C"/>
</dbReference>
<proteinExistence type="inferred from homology"/>
<evidence type="ECO:0000256" key="4">
    <source>
        <dbReference type="ARBA" id="ARBA00022898"/>
    </source>
</evidence>
<evidence type="ECO:0000313" key="7">
    <source>
        <dbReference type="EMBL" id="NJB88701.1"/>
    </source>
</evidence>
<reference evidence="7 8" key="1">
    <citation type="submission" date="2020-03" db="EMBL/GenBank/DDBJ databases">
        <title>Genomic Encyclopedia of Type Strains, Phase IV (KMG-IV): sequencing the most valuable type-strain genomes for metagenomic binning, comparative biology and taxonomic classification.</title>
        <authorList>
            <person name="Goeker M."/>
        </authorList>
    </citation>
    <scope>NUCLEOTIDE SEQUENCE [LARGE SCALE GENOMIC DNA]</scope>
    <source>
        <strain evidence="7 8">DSM 25229</strain>
    </source>
</reference>
<dbReference type="InterPro" id="IPR043131">
    <property type="entry name" value="BCAT-like_N"/>
</dbReference>
<dbReference type="PRINTS" id="PR00095">
    <property type="entry name" value="ANTSNTHASEI"/>
</dbReference>
<evidence type="ECO:0000256" key="2">
    <source>
        <dbReference type="ARBA" id="ARBA00009320"/>
    </source>
</evidence>
<dbReference type="GO" id="GO:0009396">
    <property type="term" value="P:folic acid-containing compound biosynthetic process"/>
    <property type="evidence" value="ECO:0007669"/>
    <property type="project" value="InterPro"/>
</dbReference>
<keyword evidence="7" id="KW-0808">Transferase</keyword>
<dbReference type="InterPro" id="IPR015890">
    <property type="entry name" value="Chorismate_C"/>
</dbReference>